<evidence type="ECO:0000256" key="9">
    <source>
        <dbReference type="ARBA" id="ARBA00037295"/>
    </source>
</evidence>
<dbReference type="Proteomes" id="UP001281130">
    <property type="component" value="Unassembled WGS sequence"/>
</dbReference>
<dbReference type="Pfam" id="PF00083">
    <property type="entry name" value="Sugar_tr"/>
    <property type="match status" value="2"/>
</dbReference>
<dbReference type="PROSITE" id="PS00217">
    <property type="entry name" value="SUGAR_TRANSPORT_2"/>
    <property type="match status" value="1"/>
</dbReference>
<dbReference type="HOGENOM" id="CLU_001265_39_0_11"/>
<accession>A0A023X3M3</accession>
<feature type="transmembrane region" description="Helical" evidence="11">
    <location>
        <begin position="245"/>
        <end position="268"/>
    </location>
</feature>
<feature type="transmembrane region" description="Helical" evidence="11">
    <location>
        <begin position="336"/>
        <end position="361"/>
    </location>
</feature>
<evidence type="ECO:0000256" key="1">
    <source>
        <dbReference type="ARBA" id="ARBA00004651"/>
    </source>
</evidence>
<dbReference type="EMBL" id="JAWXXX010000001">
    <property type="protein sequence ID" value="MDX5894364.1"/>
    <property type="molecule type" value="Genomic_DNA"/>
</dbReference>
<dbReference type="PROSITE" id="PS00216">
    <property type="entry name" value="SUGAR_TRANSPORT_1"/>
    <property type="match status" value="1"/>
</dbReference>
<sequence length="434" mass="46021">MSTTAVEASTTPHSARKRAVVAAVIGNFIEWYEFTIYGFLAVVIAPLFFPAENALVSLMATFAVFGVAFVMRPIGALFFGSVGDRVGRRNTLAVVIILMSGATFLIGLLPTYATIGILAPLLLLLARMVQGFAVGGEFGGATAFMVEYAPEDKRGLYGSWQFFTQGVSLAVGLLLVTGLTAAISEEALASWGWRIPFLVALPMGLIGLYIRLKLEDTPAFQAVREHSEVERAPLKQTLRRHGKNLLKIVGLTWPLTGLVYLLIFAPTYLSQQVGVPISQAYTAVIGGMLAWVAVVIVSAVISDRIGRRKPFLIASPVLTAVVIVPVFMLLETASFPAIALALVVVGCVIGLASGVYAAAMCEVFPTNVRYSSLSLGYSVAVAIFGGSTPLIFTALLAATGNPLSPAFYLVAAGAVGLVAALLFPETAKWPLRET</sequence>
<dbReference type="FunFam" id="1.20.1250.20:FF:000001">
    <property type="entry name" value="Dicarboxylate MFS transporter"/>
    <property type="match status" value="1"/>
</dbReference>
<feature type="transmembrane region" description="Helical" evidence="11">
    <location>
        <begin position="311"/>
        <end position="330"/>
    </location>
</feature>
<comment type="function">
    <text evidence="9">May be a proton symporter involved in the uptake of osmolytes such as proline and glycine betaine.</text>
</comment>
<keyword evidence="8 11" id="KW-0472">Membrane</keyword>
<dbReference type="Proteomes" id="UP000025229">
    <property type="component" value="Chromosome"/>
</dbReference>
<dbReference type="EMBL" id="CP007514">
    <property type="protein sequence ID" value="AHY46958.1"/>
    <property type="molecule type" value="Genomic_DNA"/>
</dbReference>
<evidence type="ECO:0000256" key="7">
    <source>
        <dbReference type="ARBA" id="ARBA00022989"/>
    </source>
</evidence>
<dbReference type="KEGG" id="rrd:RradSPS_1675"/>
<feature type="transmembrane region" description="Helical" evidence="11">
    <location>
        <begin position="92"/>
        <end position="125"/>
    </location>
</feature>
<dbReference type="eggNOG" id="COG0477">
    <property type="taxonomic scope" value="Bacteria"/>
</dbReference>
<dbReference type="PANTHER" id="PTHR43528">
    <property type="entry name" value="ALPHA-KETOGLUTARATE PERMEASE"/>
    <property type="match status" value="1"/>
</dbReference>
<dbReference type="OrthoDB" id="9066401at2"/>
<feature type="transmembrane region" description="Helical" evidence="11">
    <location>
        <begin position="405"/>
        <end position="423"/>
    </location>
</feature>
<evidence type="ECO:0000313" key="13">
    <source>
        <dbReference type="EMBL" id="AHY46958.1"/>
    </source>
</evidence>
<dbReference type="RefSeq" id="WP_051589596.1">
    <property type="nucleotide sequence ID" value="NZ_CP007514.1"/>
</dbReference>
<dbReference type="InterPro" id="IPR051084">
    <property type="entry name" value="H+-coupled_symporters"/>
</dbReference>
<reference evidence="14" key="2">
    <citation type="submission" date="2023-11" db="EMBL/GenBank/DDBJ databases">
        <title>MicrobeMod: A computational toolkit for identifying prokaryotic methylation and restriction-modification with nanopore sequencing.</title>
        <authorList>
            <person name="Crits-Christoph A."/>
            <person name="Kang S.C."/>
            <person name="Lee H."/>
            <person name="Ostrov N."/>
        </authorList>
    </citation>
    <scope>NUCLEOTIDE SEQUENCE</scope>
    <source>
        <strain evidence="14">ATCC 51242</strain>
    </source>
</reference>
<dbReference type="AlphaFoldDB" id="A0A023X3M3"/>
<keyword evidence="5 11" id="KW-0812">Transmembrane</keyword>
<evidence type="ECO:0000313" key="15">
    <source>
        <dbReference type="Proteomes" id="UP000025229"/>
    </source>
</evidence>
<evidence type="ECO:0000256" key="10">
    <source>
        <dbReference type="ARBA" id="ARBA00039918"/>
    </source>
</evidence>
<dbReference type="Gene3D" id="1.20.1250.20">
    <property type="entry name" value="MFS general substrate transporter like domains"/>
    <property type="match status" value="1"/>
</dbReference>
<feature type="transmembrane region" description="Helical" evidence="11">
    <location>
        <begin position="280"/>
        <end position="299"/>
    </location>
</feature>
<keyword evidence="3" id="KW-0813">Transport</keyword>
<gene>
    <name evidence="13" type="ORF">RradSPS_1675</name>
    <name evidence="14" type="ORF">SIL72_10035</name>
</gene>
<name>A0A023X3M3_RUBRA</name>
<dbReference type="InterPro" id="IPR005828">
    <property type="entry name" value="MFS_sugar_transport-like"/>
</dbReference>
<evidence type="ECO:0000256" key="3">
    <source>
        <dbReference type="ARBA" id="ARBA00022448"/>
    </source>
</evidence>
<dbReference type="InterPro" id="IPR005829">
    <property type="entry name" value="Sugar_transporter_CS"/>
</dbReference>
<dbReference type="GO" id="GO:0015293">
    <property type="term" value="F:symporter activity"/>
    <property type="evidence" value="ECO:0007669"/>
    <property type="project" value="UniProtKB-KW"/>
</dbReference>
<protein>
    <recommendedName>
        <fullName evidence="10">Putative proline/betaine transporter</fullName>
    </recommendedName>
</protein>
<feature type="transmembrane region" description="Helical" evidence="11">
    <location>
        <begin position="55"/>
        <end position="80"/>
    </location>
</feature>
<keyword evidence="4" id="KW-1003">Cell membrane</keyword>
<keyword evidence="15" id="KW-1185">Reference proteome</keyword>
<reference evidence="13 15" key="1">
    <citation type="submission" date="2014-03" db="EMBL/GenBank/DDBJ databases">
        <title>Complete genome sequence of the Radio-Resistant Rubrobacter radiotolerans RSPS-4.</title>
        <authorList>
            <person name="Egas C.C."/>
            <person name="Barroso C.C."/>
            <person name="Froufe H.J.C."/>
            <person name="Pacheco J.J."/>
            <person name="Albuquerque L.L."/>
            <person name="da Costa M.M.S."/>
        </authorList>
    </citation>
    <scope>NUCLEOTIDE SEQUENCE [LARGE SCALE GENOMIC DNA]</scope>
    <source>
        <strain evidence="13 15">RSPS-4</strain>
    </source>
</reference>
<feature type="transmembrane region" description="Helical" evidence="11">
    <location>
        <begin position="195"/>
        <end position="212"/>
    </location>
</feature>
<comment type="similarity">
    <text evidence="2">Belongs to the major facilitator superfamily. Metabolite:H+ Symporter (MHS) family (TC 2.A.1.6) family.</text>
</comment>
<evidence type="ECO:0000256" key="4">
    <source>
        <dbReference type="ARBA" id="ARBA00022475"/>
    </source>
</evidence>
<evidence type="ECO:0000256" key="8">
    <source>
        <dbReference type="ARBA" id="ARBA00023136"/>
    </source>
</evidence>
<feature type="domain" description="Major facilitator superfamily (MFS) profile" evidence="12">
    <location>
        <begin position="19"/>
        <end position="428"/>
    </location>
</feature>
<keyword evidence="7 11" id="KW-1133">Transmembrane helix</keyword>
<proteinExistence type="inferred from homology"/>
<evidence type="ECO:0000313" key="14">
    <source>
        <dbReference type="EMBL" id="MDX5894364.1"/>
    </source>
</evidence>
<comment type="subcellular location">
    <subcellularLocation>
        <location evidence="1">Cell membrane</location>
        <topology evidence="1">Multi-pass membrane protein</topology>
    </subcellularLocation>
</comment>
<feature type="transmembrane region" description="Helical" evidence="11">
    <location>
        <begin position="373"/>
        <end position="399"/>
    </location>
</feature>
<keyword evidence="6" id="KW-0769">Symport</keyword>
<evidence type="ECO:0000256" key="11">
    <source>
        <dbReference type="SAM" id="Phobius"/>
    </source>
</evidence>
<dbReference type="PANTHER" id="PTHR43528:SF1">
    <property type="entry name" value="ALPHA-KETOGLUTARATE PERMEASE"/>
    <property type="match status" value="1"/>
</dbReference>
<dbReference type="InterPro" id="IPR020846">
    <property type="entry name" value="MFS_dom"/>
</dbReference>
<evidence type="ECO:0000259" key="12">
    <source>
        <dbReference type="PROSITE" id="PS50850"/>
    </source>
</evidence>
<dbReference type="PROSITE" id="PS50850">
    <property type="entry name" value="MFS"/>
    <property type="match status" value="1"/>
</dbReference>
<dbReference type="InterPro" id="IPR036259">
    <property type="entry name" value="MFS_trans_sf"/>
</dbReference>
<feature type="transmembrane region" description="Helical" evidence="11">
    <location>
        <begin position="20"/>
        <end position="49"/>
    </location>
</feature>
<evidence type="ECO:0000256" key="6">
    <source>
        <dbReference type="ARBA" id="ARBA00022847"/>
    </source>
</evidence>
<feature type="transmembrane region" description="Helical" evidence="11">
    <location>
        <begin position="162"/>
        <end position="183"/>
    </location>
</feature>
<organism evidence="13 15">
    <name type="scientific">Rubrobacter radiotolerans</name>
    <name type="common">Arthrobacter radiotolerans</name>
    <dbReference type="NCBI Taxonomy" id="42256"/>
    <lineage>
        <taxon>Bacteria</taxon>
        <taxon>Bacillati</taxon>
        <taxon>Actinomycetota</taxon>
        <taxon>Rubrobacteria</taxon>
        <taxon>Rubrobacterales</taxon>
        <taxon>Rubrobacteraceae</taxon>
        <taxon>Rubrobacter</taxon>
    </lineage>
</organism>
<feature type="transmembrane region" description="Helical" evidence="11">
    <location>
        <begin position="131"/>
        <end position="150"/>
    </location>
</feature>
<evidence type="ECO:0000256" key="2">
    <source>
        <dbReference type="ARBA" id="ARBA00008240"/>
    </source>
</evidence>
<dbReference type="STRING" id="42256.RradSPS_1675"/>
<dbReference type="SUPFAM" id="SSF103473">
    <property type="entry name" value="MFS general substrate transporter"/>
    <property type="match status" value="1"/>
</dbReference>
<evidence type="ECO:0000256" key="5">
    <source>
        <dbReference type="ARBA" id="ARBA00022692"/>
    </source>
</evidence>
<dbReference type="GO" id="GO:0005886">
    <property type="term" value="C:plasma membrane"/>
    <property type="evidence" value="ECO:0007669"/>
    <property type="project" value="UniProtKB-SubCell"/>
</dbReference>